<dbReference type="RefSeq" id="WP_098462046.1">
    <property type="nucleotide sequence ID" value="NZ_PDJJ01000001.1"/>
</dbReference>
<evidence type="ECO:0000313" key="2">
    <source>
        <dbReference type="Proteomes" id="UP000224130"/>
    </source>
</evidence>
<accession>A0A2A9ESN3</accession>
<name>A0A2A9ESN3_9MICO</name>
<evidence type="ECO:0000313" key="1">
    <source>
        <dbReference type="EMBL" id="PFG41541.1"/>
    </source>
</evidence>
<proteinExistence type="predicted"/>
<sequence>MLALTVLVAPGAQATDDAPPVTIAVVQDETWWEGGGERGLAATAVGPDGEPVTGHVTAVLVATPTTKSARSQDRYFDAS</sequence>
<dbReference type="AlphaFoldDB" id="A0A2A9ESN3"/>
<dbReference type="EMBL" id="PDJJ01000001">
    <property type="protein sequence ID" value="PFG41541.1"/>
    <property type="molecule type" value="Genomic_DNA"/>
</dbReference>
<dbReference type="Proteomes" id="UP000224130">
    <property type="component" value="Unassembled WGS sequence"/>
</dbReference>
<reference evidence="1 2" key="1">
    <citation type="submission" date="2017-10" db="EMBL/GenBank/DDBJ databases">
        <title>Sequencing the genomes of 1000 actinobacteria strains.</title>
        <authorList>
            <person name="Klenk H.-P."/>
        </authorList>
    </citation>
    <scope>NUCLEOTIDE SEQUENCE [LARGE SCALE GENOMIC DNA]</scope>
    <source>
        <strain evidence="1 2">DSM 21863</strain>
    </source>
</reference>
<keyword evidence="2" id="KW-1185">Reference proteome</keyword>
<protein>
    <submittedName>
        <fullName evidence="1">Uncharacterized protein</fullName>
    </submittedName>
</protein>
<organism evidence="1 2">
    <name type="scientific">Isoptericola jiangsuensis</name>
    <dbReference type="NCBI Taxonomy" id="548579"/>
    <lineage>
        <taxon>Bacteria</taxon>
        <taxon>Bacillati</taxon>
        <taxon>Actinomycetota</taxon>
        <taxon>Actinomycetes</taxon>
        <taxon>Micrococcales</taxon>
        <taxon>Promicromonosporaceae</taxon>
        <taxon>Isoptericola</taxon>
    </lineage>
</organism>
<gene>
    <name evidence="1" type="ORF">ATJ88_0183</name>
</gene>
<comment type="caution">
    <text evidence="1">The sequence shown here is derived from an EMBL/GenBank/DDBJ whole genome shotgun (WGS) entry which is preliminary data.</text>
</comment>